<protein>
    <submittedName>
        <fullName evidence="2">CUB domain-containing protein</fullName>
    </submittedName>
</protein>
<name>A0AC34F0X5_9BILA</name>
<proteinExistence type="predicted"/>
<organism evidence="1 2">
    <name type="scientific">Panagrolaimus sp. ES5</name>
    <dbReference type="NCBI Taxonomy" id="591445"/>
    <lineage>
        <taxon>Eukaryota</taxon>
        <taxon>Metazoa</taxon>
        <taxon>Ecdysozoa</taxon>
        <taxon>Nematoda</taxon>
        <taxon>Chromadorea</taxon>
        <taxon>Rhabditida</taxon>
        <taxon>Tylenchina</taxon>
        <taxon>Panagrolaimomorpha</taxon>
        <taxon>Panagrolaimoidea</taxon>
        <taxon>Panagrolaimidae</taxon>
        <taxon>Panagrolaimus</taxon>
    </lineage>
</organism>
<evidence type="ECO:0000313" key="2">
    <source>
        <dbReference type="WBParaSite" id="ES5_v2.g10700.t1"/>
    </source>
</evidence>
<accession>A0AC34F0X5</accession>
<reference evidence="2" key="1">
    <citation type="submission" date="2022-11" db="UniProtKB">
        <authorList>
            <consortium name="WormBaseParasite"/>
        </authorList>
    </citation>
    <scope>IDENTIFICATION</scope>
</reference>
<dbReference type="WBParaSite" id="ES5_v2.g10700.t1">
    <property type="protein sequence ID" value="ES5_v2.g10700.t1"/>
    <property type="gene ID" value="ES5_v2.g10700"/>
</dbReference>
<evidence type="ECO:0000313" key="1">
    <source>
        <dbReference type="Proteomes" id="UP000887579"/>
    </source>
</evidence>
<dbReference type="Proteomes" id="UP000887579">
    <property type="component" value="Unplaced"/>
</dbReference>
<sequence>MTFDIGNTVFKNGNYDTGYPPYQQCNNPIIIPENFEGILTLDESYYEKCCDKLVLAYDGQERVLDYNSITLTSAANGSQIVFTSDGNTQAAGYKVTLQTYGNSFNIVPNLTS</sequence>